<evidence type="ECO:0000313" key="1">
    <source>
        <dbReference type="EMBL" id="KAL1199200.1"/>
    </source>
</evidence>
<evidence type="ECO:0000313" key="2">
    <source>
        <dbReference type="Proteomes" id="UP001558713"/>
    </source>
</evidence>
<sequence length="87" mass="10516">MDIFDWLERVFGFQTDSVSNQREHLVCLLADQQSMLNPQLKPTKLDEKAVDAIMTKLFMNYKKWCKFLRRETVFMQRQNSKNYYMLA</sequence>
<dbReference type="PANTHER" id="PTHR12741">
    <property type="entry name" value="LYST-INTERACTING PROTEIN LIP5 DOPAMINE RESPONSIVE PROTEIN DRG-1"/>
    <property type="match status" value="1"/>
</dbReference>
<accession>A0ABD1ACP3</accession>
<dbReference type="PANTHER" id="PTHR12741:SF47">
    <property type="entry name" value="CALLOSE SYNTHASE 9"/>
    <property type="match status" value="1"/>
</dbReference>
<dbReference type="Proteomes" id="UP001558713">
    <property type="component" value="Unassembled WGS sequence"/>
</dbReference>
<keyword evidence="2" id="KW-1185">Reference proteome</keyword>
<dbReference type="EMBL" id="JBANAX010000653">
    <property type="protein sequence ID" value="KAL1199200.1"/>
    <property type="molecule type" value="Genomic_DNA"/>
</dbReference>
<organism evidence="1 2">
    <name type="scientific">Cardamine amara subsp. amara</name>
    <dbReference type="NCBI Taxonomy" id="228776"/>
    <lineage>
        <taxon>Eukaryota</taxon>
        <taxon>Viridiplantae</taxon>
        <taxon>Streptophyta</taxon>
        <taxon>Embryophyta</taxon>
        <taxon>Tracheophyta</taxon>
        <taxon>Spermatophyta</taxon>
        <taxon>Magnoliopsida</taxon>
        <taxon>eudicotyledons</taxon>
        <taxon>Gunneridae</taxon>
        <taxon>Pentapetalae</taxon>
        <taxon>rosids</taxon>
        <taxon>malvids</taxon>
        <taxon>Brassicales</taxon>
        <taxon>Brassicaceae</taxon>
        <taxon>Cardamineae</taxon>
        <taxon>Cardamine</taxon>
    </lineage>
</organism>
<name>A0ABD1ACP3_CARAN</name>
<reference evidence="1 2" key="1">
    <citation type="submission" date="2024-04" db="EMBL/GenBank/DDBJ databases">
        <title>Genome assembly C_amara_ONT_v2.</title>
        <authorList>
            <person name="Yant L."/>
            <person name="Moore C."/>
            <person name="Slenker M."/>
        </authorList>
    </citation>
    <scope>NUCLEOTIDE SEQUENCE [LARGE SCALE GENOMIC DNA]</scope>
    <source>
        <tissue evidence="1">Leaf</tissue>
    </source>
</reference>
<protein>
    <submittedName>
        <fullName evidence="1">Callose synthase 5</fullName>
    </submittedName>
</protein>
<comment type="caution">
    <text evidence="1">The sequence shown here is derived from an EMBL/GenBank/DDBJ whole genome shotgun (WGS) entry which is preliminary data.</text>
</comment>
<proteinExistence type="predicted"/>
<dbReference type="AlphaFoldDB" id="A0ABD1ACP3"/>
<gene>
    <name evidence="1" type="ORF">V5N11_005557</name>
</gene>